<evidence type="ECO:0000313" key="3">
    <source>
        <dbReference type="Proteomes" id="UP001189143"/>
    </source>
</evidence>
<accession>A0AAD1YBX2</accession>
<dbReference type="RefSeq" id="WP_317049807.1">
    <property type="nucleotide sequence ID" value="NZ_CAMRXE010000267.1"/>
</dbReference>
<dbReference type="Proteomes" id="UP001189143">
    <property type="component" value="Unassembled WGS sequence"/>
</dbReference>
<feature type="transmembrane region" description="Helical" evidence="1">
    <location>
        <begin position="7"/>
        <end position="25"/>
    </location>
</feature>
<evidence type="ECO:0000256" key="1">
    <source>
        <dbReference type="SAM" id="Phobius"/>
    </source>
</evidence>
<keyword evidence="1" id="KW-0472">Membrane</keyword>
<dbReference type="EMBL" id="CAMTCP010000011">
    <property type="protein sequence ID" value="CAI3539648.1"/>
    <property type="molecule type" value="Genomic_DNA"/>
</dbReference>
<name>A0AAD1YBX2_9CLOT</name>
<dbReference type="AlphaFoldDB" id="A0AAD1YBX2"/>
<sequence>MMDKIKKYLFLAGIILVILCFWGIYTLKSTNINNNITFQTSENTSNDESNDTLISTDLSGIYEDNSDVEKVLNLLKSNKDYESFDGIDISLINTLLDNIDAHPSNFYFTKEKYSDRLSYFKKASEEHEKKVQEQIKVNLEENSDFINEIQSKYPTFSIDSISGSDDEEKSLSIKSYKLNSNDETYNVVAEFLTYEETNLKRHNINNITFLYEYNGKSEGMICCTLSGGTYTPVINTLK</sequence>
<evidence type="ECO:0000313" key="2">
    <source>
        <dbReference type="EMBL" id="CAI3539648.1"/>
    </source>
</evidence>
<keyword evidence="1" id="KW-1133">Transmembrane helix</keyword>
<reference evidence="2" key="1">
    <citation type="submission" date="2022-10" db="EMBL/GenBank/DDBJ databases">
        <authorList>
            <person name="Aires J."/>
            <person name="Mesa V."/>
        </authorList>
    </citation>
    <scope>NUCLEOTIDE SEQUENCE</scope>
    <source>
        <strain evidence="2">Clostridium neonatale JD116</strain>
    </source>
</reference>
<protein>
    <submittedName>
        <fullName evidence="2">Uncharacterized protein</fullName>
    </submittedName>
</protein>
<organism evidence="2 3">
    <name type="scientific">Clostridium neonatale</name>
    <dbReference type="NCBI Taxonomy" id="137838"/>
    <lineage>
        <taxon>Bacteria</taxon>
        <taxon>Bacillati</taxon>
        <taxon>Bacillota</taxon>
        <taxon>Clostridia</taxon>
        <taxon>Eubacteriales</taxon>
        <taxon>Clostridiaceae</taxon>
        <taxon>Clostridium</taxon>
    </lineage>
</organism>
<proteinExistence type="predicted"/>
<comment type="caution">
    <text evidence="2">The sequence shown here is derived from an EMBL/GenBank/DDBJ whole genome shotgun (WGS) entry which is preliminary data.</text>
</comment>
<keyword evidence="1" id="KW-0812">Transmembrane</keyword>
<gene>
    <name evidence="2" type="ORF">CNEO2_100113</name>
</gene>